<reference evidence="1 2" key="1">
    <citation type="submission" date="2018-11" db="EMBL/GenBank/DDBJ databases">
        <title>Genome sequencing of Lautropia sp. KCOM 2505 (= ChDC F240).</title>
        <authorList>
            <person name="Kook J.-K."/>
            <person name="Park S.-N."/>
            <person name="Lim Y.K."/>
        </authorList>
    </citation>
    <scope>NUCLEOTIDE SEQUENCE [LARGE SCALE GENOMIC DNA]</scope>
    <source>
        <strain evidence="1 2">KCOM 2505</strain>
    </source>
</reference>
<accession>A0A3R8LMA8</accession>
<protein>
    <submittedName>
        <fullName evidence="1">Uncharacterized protein</fullName>
    </submittedName>
</protein>
<evidence type="ECO:0000313" key="2">
    <source>
        <dbReference type="Proteomes" id="UP000270261"/>
    </source>
</evidence>
<gene>
    <name evidence="1" type="ORF">EHV23_13195</name>
</gene>
<dbReference type="RefSeq" id="WP_125096473.1">
    <property type="nucleotide sequence ID" value="NZ_RRUE01000002.1"/>
</dbReference>
<dbReference type="EMBL" id="RRUE01000002">
    <property type="protein sequence ID" value="RRN44278.1"/>
    <property type="molecule type" value="Genomic_DNA"/>
</dbReference>
<comment type="caution">
    <text evidence="1">The sequence shown here is derived from an EMBL/GenBank/DDBJ whole genome shotgun (WGS) entry which is preliminary data.</text>
</comment>
<sequence>MRLSGDEIRRHDDTELGVLASQFLGHHPAIADASPAVLGRTVRDLHYLVSINNNISEVTGYFLTVRRLQMIRHVLDALGNHIPGIAAVNGQPQERFRLWDRLGNALPSPIEQEFPVIGKPLHFPLSPSIVIDIDADILNRLIQDSRPHLCDRGMFTAACFFLAPRISKRPPYEFIDGEAPELVESKKFRQPLDMTDASSMDWLLRRISRPLQQRGEVAARHARAAVNTLMSAVYLDGIKDAVVVWARKRLDTNRKCSIRDIMQHFGFSFRIYRQIEQRLRHQGREIPLSTEKGRRSVPSFTIQAELLARVRQFAQNNDLTLHQALNEILDQYFQLVDTYDEDMI</sequence>
<keyword evidence="2" id="KW-1185">Reference proteome</keyword>
<dbReference type="AlphaFoldDB" id="A0A3R8LMA8"/>
<name>A0A3R8LMA8_9BURK</name>
<organism evidence="1 2">
    <name type="scientific">Lautropia dentalis</name>
    <dbReference type="NCBI Taxonomy" id="2490857"/>
    <lineage>
        <taxon>Bacteria</taxon>
        <taxon>Pseudomonadati</taxon>
        <taxon>Pseudomonadota</taxon>
        <taxon>Betaproteobacteria</taxon>
        <taxon>Burkholderiales</taxon>
        <taxon>Burkholderiaceae</taxon>
        <taxon>Lautropia</taxon>
    </lineage>
</organism>
<proteinExistence type="predicted"/>
<evidence type="ECO:0000313" key="1">
    <source>
        <dbReference type="EMBL" id="RRN44278.1"/>
    </source>
</evidence>
<dbReference type="Proteomes" id="UP000270261">
    <property type="component" value="Unassembled WGS sequence"/>
</dbReference>